<dbReference type="PANTHER" id="PTHR39327">
    <property type="match status" value="1"/>
</dbReference>
<dbReference type="Pfam" id="PF06035">
    <property type="entry name" value="Peptidase_C93"/>
    <property type="match status" value="1"/>
</dbReference>
<protein>
    <submittedName>
        <fullName evidence="2">Transglutaminase-like cysteine peptidase</fullName>
    </submittedName>
</protein>
<accession>A0A927IUE8</accession>
<feature type="chain" id="PRO_5037528091" evidence="1">
    <location>
        <begin position="26"/>
        <end position="185"/>
    </location>
</feature>
<keyword evidence="3" id="KW-1185">Reference proteome</keyword>
<organism evidence="2 3">
    <name type="scientific">Devosia oryzisoli</name>
    <dbReference type="NCBI Taxonomy" id="2774138"/>
    <lineage>
        <taxon>Bacteria</taxon>
        <taxon>Pseudomonadati</taxon>
        <taxon>Pseudomonadota</taxon>
        <taxon>Alphaproteobacteria</taxon>
        <taxon>Hyphomicrobiales</taxon>
        <taxon>Devosiaceae</taxon>
        <taxon>Devosia</taxon>
    </lineage>
</organism>
<evidence type="ECO:0000313" key="3">
    <source>
        <dbReference type="Proteomes" id="UP000654108"/>
    </source>
</evidence>
<dbReference type="InterPro" id="IPR010319">
    <property type="entry name" value="Transglutaminase-like_Cys_pept"/>
</dbReference>
<sequence>MKMFKSAVIATAFALVAAAPAAAYAPQVSLGELGARAQVAAIAPLQMQFFCASNPQECRTGGKSQVRMSSDLLAVLQQVNSHVNRTMVPRADGTDRWTVGATAGDCEDYVLNKRRMLIRNGVSAGSLRIAYTKTRAGAPHAVLVVRTSQGDLVLDNLSNTVKTLAQSGYRIRSMSSSDPTRWTAG</sequence>
<reference evidence="2" key="1">
    <citation type="submission" date="2020-09" db="EMBL/GenBank/DDBJ databases">
        <title>Genome seq and assembly of Devosia sp.</title>
        <authorList>
            <person name="Chhetri G."/>
        </authorList>
    </citation>
    <scope>NUCLEOTIDE SEQUENCE</scope>
    <source>
        <strain evidence="2">PTR5</strain>
    </source>
</reference>
<keyword evidence="1" id="KW-0732">Signal</keyword>
<name>A0A927IUE8_9HYPH</name>
<gene>
    <name evidence="2" type="ORF">IC608_15015</name>
</gene>
<comment type="caution">
    <text evidence="2">The sequence shown here is derived from an EMBL/GenBank/DDBJ whole genome shotgun (WGS) entry which is preliminary data.</text>
</comment>
<dbReference type="PANTHER" id="PTHR39327:SF1">
    <property type="entry name" value="BLR5470 PROTEIN"/>
    <property type="match status" value="1"/>
</dbReference>
<dbReference type="AlphaFoldDB" id="A0A927IUE8"/>
<dbReference type="Proteomes" id="UP000654108">
    <property type="component" value="Unassembled WGS sequence"/>
</dbReference>
<evidence type="ECO:0000256" key="1">
    <source>
        <dbReference type="SAM" id="SignalP"/>
    </source>
</evidence>
<dbReference type="EMBL" id="JACYFU010000004">
    <property type="protein sequence ID" value="MBD8066783.1"/>
    <property type="molecule type" value="Genomic_DNA"/>
</dbReference>
<feature type="signal peptide" evidence="1">
    <location>
        <begin position="1"/>
        <end position="25"/>
    </location>
</feature>
<proteinExistence type="predicted"/>
<evidence type="ECO:0000313" key="2">
    <source>
        <dbReference type="EMBL" id="MBD8066783.1"/>
    </source>
</evidence>
<dbReference type="Gene3D" id="3.10.620.30">
    <property type="match status" value="1"/>
</dbReference>